<accession>A0ACA9SC01</accession>
<dbReference type="Proteomes" id="UP000789920">
    <property type="component" value="Unassembled WGS sequence"/>
</dbReference>
<proteinExistence type="predicted"/>
<feature type="non-terminal residue" evidence="1">
    <location>
        <position position="117"/>
    </location>
</feature>
<name>A0ACA9SC01_9GLOM</name>
<evidence type="ECO:0000313" key="1">
    <source>
        <dbReference type="EMBL" id="CAG8835009.1"/>
    </source>
</evidence>
<keyword evidence="2" id="KW-1185">Reference proteome</keyword>
<dbReference type="EMBL" id="CAJVQC010110763">
    <property type="protein sequence ID" value="CAG8835009.1"/>
    <property type="molecule type" value="Genomic_DNA"/>
</dbReference>
<reference evidence="1" key="1">
    <citation type="submission" date="2021-06" db="EMBL/GenBank/DDBJ databases">
        <authorList>
            <person name="Kallberg Y."/>
            <person name="Tangrot J."/>
            <person name="Rosling A."/>
        </authorList>
    </citation>
    <scope>NUCLEOTIDE SEQUENCE</scope>
    <source>
        <strain evidence="1">MA461A</strain>
    </source>
</reference>
<protein>
    <submittedName>
        <fullName evidence="1">19964_t:CDS:1</fullName>
    </submittedName>
</protein>
<sequence length="117" mass="13272">TAKDYRAEPHVQTDLAEGTHNKGLATKDERKIKFAQSRRLAIHSSRICSFLWASPVRGAPTQLPRTKIHKITERPMLIINATKNETCPICVLKAYNIRRTDPKYTSGERILFIKADG</sequence>
<comment type="caution">
    <text evidence="1">The sequence shown here is derived from an EMBL/GenBank/DDBJ whole genome shotgun (WGS) entry which is preliminary data.</text>
</comment>
<gene>
    <name evidence="1" type="ORF">RPERSI_LOCUS29394</name>
</gene>
<organism evidence="1 2">
    <name type="scientific">Racocetra persica</name>
    <dbReference type="NCBI Taxonomy" id="160502"/>
    <lineage>
        <taxon>Eukaryota</taxon>
        <taxon>Fungi</taxon>
        <taxon>Fungi incertae sedis</taxon>
        <taxon>Mucoromycota</taxon>
        <taxon>Glomeromycotina</taxon>
        <taxon>Glomeromycetes</taxon>
        <taxon>Diversisporales</taxon>
        <taxon>Gigasporaceae</taxon>
        <taxon>Racocetra</taxon>
    </lineage>
</organism>
<feature type="non-terminal residue" evidence="1">
    <location>
        <position position="1"/>
    </location>
</feature>
<evidence type="ECO:0000313" key="2">
    <source>
        <dbReference type="Proteomes" id="UP000789920"/>
    </source>
</evidence>